<feature type="region of interest" description="Disordered" evidence="1">
    <location>
        <begin position="700"/>
        <end position="934"/>
    </location>
</feature>
<organism evidence="4 5">
    <name type="scientific">Cephalotrichum gorgonifer</name>
    <dbReference type="NCBI Taxonomy" id="2041049"/>
    <lineage>
        <taxon>Eukaryota</taxon>
        <taxon>Fungi</taxon>
        <taxon>Dikarya</taxon>
        <taxon>Ascomycota</taxon>
        <taxon>Pezizomycotina</taxon>
        <taxon>Sordariomycetes</taxon>
        <taxon>Hypocreomycetidae</taxon>
        <taxon>Microascales</taxon>
        <taxon>Microascaceae</taxon>
        <taxon>Cephalotrichum</taxon>
    </lineage>
</organism>
<feature type="region of interest" description="Disordered" evidence="1">
    <location>
        <begin position="617"/>
        <end position="678"/>
    </location>
</feature>
<proteinExistence type="predicted"/>
<dbReference type="InterPro" id="IPR011043">
    <property type="entry name" value="Gal_Oxase/kelch_b-propeller"/>
</dbReference>
<reference evidence="4" key="1">
    <citation type="submission" date="2018-03" db="EMBL/GenBank/DDBJ databases">
        <authorList>
            <person name="Guldener U."/>
        </authorList>
    </citation>
    <scope>NUCLEOTIDE SEQUENCE</scope>
</reference>
<accession>A0AAE8SYG4</accession>
<keyword evidence="2" id="KW-1133">Transmembrane helix</keyword>
<evidence type="ECO:0000313" key="5">
    <source>
        <dbReference type="Proteomes" id="UP001187682"/>
    </source>
</evidence>
<evidence type="ECO:0000256" key="1">
    <source>
        <dbReference type="SAM" id="MobiDB-lite"/>
    </source>
</evidence>
<feature type="region of interest" description="Disordered" evidence="1">
    <location>
        <begin position="963"/>
        <end position="1099"/>
    </location>
</feature>
<feature type="region of interest" description="Disordered" evidence="1">
    <location>
        <begin position="578"/>
        <end position="600"/>
    </location>
</feature>
<feature type="compositionally biased region" description="Polar residues" evidence="1">
    <location>
        <begin position="728"/>
        <end position="750"/>
    </location>
</feature>
<feature type="compositionally biased region" description="Low complexity" evidence="1">
    <location>
        <begin position="773"/>
        <end position="787"/>
    </location>
</feature>
<sequence length="1124" mass="121202">MSHEPRRRSRTRPGQHAAVRHPLVTLLVTAVTVPAALALAPERFPYIPTTILAPAVSAGEEPGGNADSNRAYIFRQKDGLIDFSSLNISAEIDDKKGWKTLSSELPFLKTAPDTTAFSPTLTESGDLVVYVGNCDSSSDYAIWAYSPSHDDGGDSEWEKRSTTISDGGDLKYPGPNFLGASISFSSQIEPSVSEPVLYSFGGMCPNSTAGEVASWQSAARYTNQMLKASLSGSEYKLSEVSSKGPVREAGFTLTRLNPSRSYRGDIVTQGVSYLLLGGHTKEAFINMSTAAVWNLPEETWSFVNVKSPATRTGELRAGSSLMRRWDGVTVDSRSGHTTVLSEDGTTLTLLGGWVGTVDRAAEPQLVTLKMGASYDEWQWVVPDQQPEGPGVYGHGAALLPGNVMMVDGGYEIAAATGQPTKREEFSNGPRFLNLTTMEWSSAYTSPSGPSRISTDPTEQDEEAKDGKAKRLGLGIGLGLGIPILIAAAVLLFFYRKFARRKRIMRDDAIRALAQDRALFLQGESEMSEREYDNTYDAHAWAQPTWYTGGSDPYDVTHRSLGYETLRGGRNAMSMNPAALQIPRKPAVPRTSRSTYQAAASSIPSGIHPIYEADEDAEYQQRESAGLVDPSPEESPSNPGTPTSKRYSDPFVSPPAPSAPALHPSGRASATPSPEGLRMDPEVHYWMTGVDAAEDLLARRDQRQGGRTSSPSKPPNRPAGFVADDDARTGSNLSESARSALSSITRSTSGRSHFRAGFGLFPGASAAAEGRLDSSSSSNPSYNTAKSSFTVLQSEGPGLLRGGEAEQQYDPPHQHHRGAPDDDGQEDDFGPAPGSPSKMKPRRGWLGSLKRAFTPSGASYEAAPEESPTRHSFEHGPADYEARPHRLSSIGGGSLLRRKQGKHAWADETGEYDLEGALGRAPESEAEPRRSGETDWDIERAVEQRLVQVMFTVPKERLRVVNAEVERDEGSFVEGGRVSPGARSLAGGRTSPAARTPSGEQRDGRVPSSRRGEEEGTFGSSPALDSLPALEHSFTDGPSSPRSVYGELHDVDMDEDATVAPLALPNRDGLRTPVTPDRSAKRDYRAEEEDGARLGTPLSTAKSRVLEIVESIESRSRDGSPRRHG</sequence>
<keyword evidence="2" id="KW-0812">Transmembrane</keyword>
<evidence type="ECO:0000313" key="4">
    <source>
        <dbReference type="EMBL" id="SPO05834.1"/>
    </source>
</evidence>
<feature type="compositionally biased region" description="Basic and acidic residues" evidence="1">
    <location>
        <begin position="866"/>
        <end position="883"/>
    </location>
</feature>
<dbReference type="AlphaFoldDB" id="A0AAE8SYG4"/>
<comment type="caution">
    <text evidence="4">The sequence shown here is derived from an EMBL/GenBank/DDBJ whole genome shotgun (WGS) entry which is preliminary data.</text>
</comment>
<feature type="compositionally biased region" description="Polar residues" evidence="1">
    <location>
        <begin position="633"/>
        <end position="644"/>
    </location>
</feature>
<keyword evidence="5" id="KW-1185">Reference proteome</keyword>
<feature type="compositionally biased region" description="Polar residues" evidence="1">
    <location>
        <begin position="590"/>
        <end position="600"/>
    </location>
</feature>
<protein>
    <submittedName>
        <fullName evidence="4">Uncharacterized protein</fullName>
    </submittedName>
</protein>
<evidence type="ECO:0000256" key="2">
    <source>
        <dbReference type="SAM" id="Phobius"/>
    </source>
</evidence>
<dbReference type="SUPFAM" id="SSF50965">
    <property type="entry name" value="Galactose oxidase, central domain"/>
    <property type="match status" value="1"/>
</dbReference>
<name>A0AAE8SYG4_9PEZI</name>
<feature type="compositionally biased region" description="Basic and acidic residues" evidence="1">
    <location>
        <begin position="999"/>
        <end position="1013"/>
    </location>
</feature>
<dbReference type="Proteomes" id="UP001187682">
    <property type="component" value="Unassembled WGS sequence"/>
</dbReference>
<feature type="transmembrane region" description="Helical" evidence="2">
    <location>
        <begin position="471"/>
        <end position="494"/>
    </location>
</feature>
<dbReference type="EMBL" id="ONZQ02000014">
    <property type="protein sequence ID" value="SPO05834.1"/>
    <property type="molecule type" value="Genomic_DNA"/>
</dbReference>
<feature type="chain" id="PRO_5041998174" evidence="3">
    <location>
        <begin position="39"/>
        <end position="1124"/>
    </location>
</feature>
<evidence type="ECO:0000256" key="3">
    <source>
        <dbReference type="SAM" id="SignalP"/>
    </source>
</evidence>
<keyword evidence="2" id="KW-0472">Membrane</keyword>
<keyword evidence="3" id="KW-0732">Signal</keyword>
<feature type="region of interest" description="Disordered" evidence="1">
    <location>
        <begin position="441"/>
        <end position="465"/>
    </location>
</feature>
<feature type="compositionally biased region" description="Polar residues" evidence="1">
    <location>
        <begin position="441"/>
        <end position="456"/>
    </location>
</feature>
<feature type="signal peptide" evidence="3">
    <location>
        <begin position="1"/>
        <end position="38"/>
    </location>
</feature>
<feature type="compositionally biased region" description="Basic and acidic residues" evidence="1">
    <location>
        <begin position="921"/>
        <end position="934"/>
    </location>
</feature>
<gene>
    <name evidence="4" type="ORF">DNG_08521</name>
</gene>